<dbReference type="InterPro" id="IPR051685">
    <property type="entry name" value="Ycf3/AcsC/BcsC/TPR_MFPF"/>
</dbReference>
<dbReference type="Gene3D" id="1.25.40.10">
    <property type="entry name" value="Tetratricopeptide repeat domain"/>
    <property type="match status" value="1"/>
</dbReference>
<dbReference type="Pfam" id="PF13414">
    <property type="entry name" value="TPR_11"/>
    <property type="match status" value="1"/>
</dbReference>
<dbReference type="PANTHER" id="PTHR44943">
    <property type="entry name" value="CELLULOSE SYNTHASE OPERON PROTEIN C"/>
    <property type="match status" value="1"/>
</dbReference>
<evidence type="ECO:0000256" key="2">
    <source>
        <dbReference type="ARBA" id="ARBA00022803"/>
    </source>
</evidence>
<evidence type="ECO:0000256" key="1">
    <source>
        <dbReference type="ARBA" id="ARBA00022737"/>
    </source>
</evidence>
<keyword evidence="4" id="KW-1133">Transmembrane helix</keyword>
<dbReference type="InterPro" id="IPR019734">
    <property type="entry name" value="TPR_rpt"/>
</dbReference>
<feature type="transmembrane region" description="Helical" evidence="4">
    <location>
        <begin position="155"/>
        <end position="176"/>
    </location>
</feature>
<evidence type="ECO:0000256" key="5">
    <source>
        <dbReference type="SAM" id="SignalP"/>
    </source>
</evidence>
<dbReference type="RefSeq" id="WP_127821753.1">
    <property type="nucleotide sequence ID" value="NZ_RWGX02000014.1"/>
</dbReference>
<dbReference type="InterPro" id="IPR011990">
    <property type="entry name" value="TPR-like_helical_dom_sf"/>
</dbReference>
<gene>
    <name evidence="7" type="ORF">EJB19_02785</name>
</gene>
<dbReference type="EMBL" id="RWGX01000003">
    <property type="protein sequence ID" value="RVU89075.1"/>
    <property type="molecule type" value="Genomic_DNA"/>
</dbReference>
<evidence type="ECO:0000256" key="3">
    <source>
        <dbReference type="PROSITE-ProRule" id="PRU00339"/>
    </source>
</evidence>
<evidence type="ECO:0000259" key="6">
    <source>
        <dbReference type="Pfam" id="PF08239"/>
    </source>
</evidence>
<organism evidence="7">
    <name type="scientific">Flavobacterium columnare</name>
    <dbReference type="NCBI Taxonomy" id="996"/>
    <lineage>
        <taxon>Bacteria</taxon>
        <taxon>Pseudomonadati</taxon>
        <taxon>Bacteroidota</taxon>
        <taxon>Flavobacteriia</taxon>
        <taxon>Flavobacteriales</taxon>
        <taxon>Flavobacteriaceae</taxon>
        <taxon>Flavobacterium</taxon>
    </lineage>
</organism>
<proteinExistence type="predicted"/>
<dbReference type="AlphaFoldDB" id="A0AA94F631"/>
<evidence type="ECO:0000313" key="7">
    <source>
        <dbReference type="EMBL" id="RVU89075.1"/>
    </source>
</evidence>
<comment type="caution">
    <text evidence="7">The sequence shown here is derived from an EMBL/GenBank/DDBJ whole genome shotgun (WGS) entry which is preliminary data.</text>
</comment>
<dbReference type="SUPFAM" id="SSF48452">
    <property type="entry name" value="TPR-like"/>
    <property type="match status" value="1"/>
</dbReference>
<protein>
    <submittedName>
        <fullName evidence="7">Tetratricopeptide repeat protein</fullName>
    </submittedName>
</protein>
<accession>A0AA94F631</accession>
<keyword evidence="1" id="KW-0677">Repeat</keyword>
<dbReference type="PANTHER" id="PTHR44943:SF8">
    <property type="entry name" value="TPR REPEAT-CONTAINING PROTEIN MJ0263"/>
    <property type="match status" value="1"/>
</dbReference>
<dbReference type="InterPro" id="IPR003646">
    <property type="entry name" value="SH3-like_bac-type"/>
</dbReference>
<sequence length="248" mass="28591">MKKIFYILLFLSQFIWANDLFEKGNDCYQKGKYQEAIKSYESILAQGKESAEIYFNLGNCYYKLNRVAPAVFNFEKALLLNPNDVEIQNNLAFAKKMVIDDIQEVPQVGFSKIIIDLTSVFHYDTWAWVSIVVAFCMLICFIIYYYSYETILKRIFFAGILCSLCLVLLSLFAGFYEQSRLEKEKPAIVFVDVVNVKSEPNAVAANAFVLHAGTKVNIIDHLDNYYKIQIADLKEGWLNKSAIRKIKK</sequence>
<feature type="repeat" description="TPR" evidence="3">
    <location>
        <begin position="51"/>
        <end position="84"/>
    </location>
</feature>
<dbReference type="Gene3D" id="2.30.30.40">
    <property type="entry name" value="SH3 Domains"/>
    <property type="match status" value="1"/>
</dbReference>
<name>A0AA94F631_9FLAO</name>
<keyword evidence="5" id="KW-0732">Signal</keyword>
<keyword evidence="2 3" id="KW-0802">TPR repeat</keyword>
<dbReference type="SMART" id="SM00028">
    <property type="entry name" value="TPR"/>
    <property type="match status" value="2"/>
</dbReference>
<evidence type="ECO:0000256" key="4">
    <source>
        <dbReference type="SAM" id="Phobius"/>
    </source>
</evidence>
<dbReference type="Pfam" id="PF08239">
    <property type="entry name" value="SH3_3"/>
    <property type="match status" value="1"/>
</dbReference>
<feature type="domain" description="SH3b" evidence="6">
    <location>
        <begin position="192"/>
        <end position="241"/>
    </location>
</feature>
<keyword evidence="4" id="KW-0812">Transmembrane</keyword>
<dbReference type="PROSITE" id="PS50005">
    <property type="entry name" value="TPR"/>
    <property type="match status" value="1"/>
</dbReference>
<feature type="chain" id="PRO_5043279320" evidence="5">
    <location>
        <begin position="18"/>
        <end position="248"/>
    </location>
</feature>
<keyword evidence="4" id="KW-0472">Membrane</keyword>
<dbReference type="PROSITE" id="PS50293">
    <property type="entry name" value="TPR_REGION"/>
    <property type="match status" value="1"/>
</dbReference>
<reference evidence="7" key="1">
    <citation type="submission" date="2018-12" db="EMBL/GenBank/DDBJ databases">
        <title>Draft genome sequence of Flaovobacterium columnare BGFS27 isolated from channel catfish in Alabama.</title>
        <authorList>
            <person name="Cai W."/>
            <person name="Arias C."/>
        </authorList>
    </citation>
    <scope>NUCLEOTIDE SEQUENCE [LARGE SCALE GENOMIC DNA]</scope>
    <source>
        <strain evidence="7">BGFS27</strain>
    </source>
</reference>
<feature type="signal peptide" evidence="5">
    <location>
        <begin position="1"/>
        <end position="17"/>
    </location>
</feature>
<feature type="transmembrane region" description="Helical" evidence="4">
    <location>
        <begin position="126"/>
        <end position="148"/>
    </location>
</feature>